<dbReference type="EMBL" id="KZ452038">
    <property type="protein sequence ID" value="PKA49461.1"/>
    <property type="molecule type" value="Genomic_DNA"/>
</dbReference>
<feature type="region of interest" description="Disordered" evidence="1">
    <location>
        <begin position="22"/>
        <end position="46"/>
    </location>
</feature>
<name>A0A2I0A1N8_9ASPA</name>
<protein>
    <submittedName>
        <fullName evidence="2">Uncharacterized protein</fullName>
    </submittedName>
</protein>
<accession>A0A2I0A1N8</accession>
<gene>
    <name evidence="2" type="ORF">AXF42_Ash016650</name>
</gene>
<evidence type="ECO:0000256" key="1">
    <source>
        <dbReference type="SAM" id="MobiDB-lite"/>
    </source>
</evidence>
<keyword evidence="3" id="KW-1185">Reference proteome</keyword>
<feature type="compositionally biased region" description="Basic and acidic residues" evidence="1">
    <location>
        <begin position="32"/>
        <end position="44"/>
    </location>
</feature>
<dbReference type="AlphaFoldDB" id="A0A2I0A1N8"/>
<reference evidence="2 3" key="1">
    <citation type="journal article" date="2017" name="Nature">
        <title>The Apostasia genome and the evolution of orchids.</title>
        <authorList>
            <person name="Zhang G.Q."/>
            <person name="Liu K.W."/>
            <person name="Li Z."/>
            <person name="Lohaus R."/>
            <person name="Hsiao Y.Y."/>
            <person name="Niu S.C."/>
            <person name="Wang J.Y."/>
            <person name="Lin Y.C."/>
            <person name="Xu Q."/>
            <person name="Chen L.J."/>
            <person name="Yoshida K."/>
            <person name="Fujiwara S."/>
            <person name="Wang Z.W."/>
            <person name="Zhang Y.Q."/>
            <person name="Mitsuda N."/>
            <person name="Wang M."/>
            <person name="Liu G.H."/>
            <person name="Pecoraro L."/>
            <person name="Huang H.X."/>
            <person name="Xiao X.J."/>
            <person name="Lin M."/>
            <person name="Wu X.Y."/>
            <person name="Wu W.L."/>
            <person name="Chen Y.Y."/>
            <person name="Chang S.B."/>
            <person name="Sakamoto S."/>
            <person name="Ohme-Takagi M."/>
            <person name="Yagi M."/>
            <person name="Zeng S.J."/>
            <person name="Shen C.Y."/>
            <person name="Yeh C.M."/>
            <person name="Luo Y.B."/>
            <person name="Tsai W.C."/>
            <person name="Van de Peer Y."/>
            <person name="Liu Z.J."/>
        </authorList>
    </citation>
    <scope>NUCLEOTIDE SEQUENCE [LARGE SCALE GENOMIC DNA]</scope>
    <source>
        <strain evidence="3">cv. Shenzhen</strain>
        <tissue evidence="2">Stem</tissue>
    </source>
</reference>
<organism evidence="2 3">
    <name type="scientific">Apostasia shenzhenica</name>
    <dbReference type="NCBI Taxonomy" id="1088818"/>
    <lineage>
        <taxon>Eukaryota</taxon>
        <taxon>Viridiplantae</taxon>
        <taxon>Streptophyta</taxon>
        <taxon>Embryophyta</taxon>
        <taxon>Tracheophyta</taxon>
        <taxon>Spermatophyta</taxon>
        <taxon>Magnoliopsida</taxon>
        <taxon>Liliopsida</taxon>
        <taxon>Asparagales</taxon>
        <taxon>Orchidaceae</taxon>
        <taxon>Apostasioideae</taxon>
        <taxon>Apostasia</taxon>
    </lineage>
</organism>
<proteinExistence type="predicted"/>
<sequence length="96" mass="10793">MACPAGLLGSILLELSPRRRSCHRPVAAGENEPPRRRLRRESSARRRITPAKPFLVDRVGRRHFFLAGAIPTQVATNRHWGSTALRPVSFRSSILK</sequence>
<evidence type="ECO:0000313" key="3">
    <source>
        <dbReference type="Proteomes" id="UP000236161"/>
    </source>
</evidence>
<dbReference type="Proteomes" id="UP000236161">
    <property type="component" value="Unassembled WGS sequence"/>
</dbReference>
<evidence type="ECO:0000313" key="2">
    <source>
        <dbReference type="EMBL" id="PKA49461.1"/>
    </source>
</evidence>